<dbReference type="EMBL" id="CAJPDR010000415">
    <property type="protein sequence ID" value="CAF9935697.1"/>
    <property type="molecule type" value="Genomic_DNA"/>
</dbReference>
<accession>A0A8H3G2X5</accession>
<proteinExistence type="predicted"/>
<reference evidence="2" key="1">
    <citation type="submission" date="2021-03" db="EMBL/GenBank/DDBJ databases">
        <authorList>
            <person name="Tagirdzhanova G."/>
        </authorList>
    </citation>
    <scope>NUCLEOTIDE SEQUENCE</scope>
</reference>
<feature type="region of interest" description="Disordered" evidence="1">
    <location>
        <begin position="1"/>
        <end position="35"/>
    </location>
</feature>
<protein>
    <submittedName>
        <fullName evidence="2">Uncharacterized protein</fullName>
    </submittedName>
</protein>
<gene>
    <name evidence="2" type="ORF">ALECFALPRED_006523</name>
</gene>
<dbReference type="AlphaFoldDB" id="A0A8H3G2X5"/>
<name>A0A8H3G2X5_9LECA</name>
<dbReference type="Proteomes" id="UP000664203">
    <property type="component" value="Unassembled WGS sequence"/>
</dbReference>
<sequence>MTEEEFADLTPSDPLEEAEPYEAGDYPDSDPPHNVWDLEDSVIAIELWFKELQKRKESEDGCGCVWPESSPAWTPREMFGYEDLHGGSRMPGVTTLHPRPKARIMIAHFNTNTMELDVKRSKFEQFNGFEAKEDKGNTGGRARPHNFETKGTFSSDGSIRFFK</sequence>
<keyword evidence="3" id="KW-1185">Reference proteome</keyword>
<feature type="compositionally biased region" description="Acidic residues" evidence="1">
    <location>
        <begin position="14"/>
        <end position="28"/>
    </location>
</feature>
<organism evidence="2 3">
    <name type="scientific">Alectoria fallacina</name>
    <dbReference type="NCBI Taxonomy" id="1903189"/>
    <lineage>
        <taxon>Eukaryota</taxon>
        <taxon>Fungi</taxon>
        <taxon>Dikarya</taxon>
        <taxon>Ascomycota</taxon>
        <taxon>Pezizomycotina</taxon>
        <taxon>Lecanoromycetes</taxon>
        <taxon>OSLEUM clade</taxon>
        <taxon>Lecanoromycetidae</taxon>
        <taxon>Lecanorales</taxon>
        <taxon>Lecanorineae</taxon>
        <taxon>Parmeliaceae</taxon>
        <taxon>Alectoria</taxon>
    </lineage>
</organism>
<dbReference type="OrthoDB" id="10512296at2759"/>
<feature type="region of interest" description="Disordered" evidence="1">
    <location>
        <begin position="131"/>
        <end position="163"/>
    </location>
</feature>
<comment type="caution">
    <text evidence="2">The sequence shown here is derived from an EMBL/GenBank/DDBJ whole genome shotgun (WGS) entry which is preliminary data.</text>
</comment>
<evidence type="ECO:0000313" key="3">
    <source>
        <dbReference type="Proteomes" id="UP000664203"/>
    </source>
</evidence>
<evidence type="ECO:0000256" key="1">
    <source>
        <dbReference type="SAM" id="MobiDB-lite"/>
    </source>
</evidence>
<evidence type="ECO:0000313" key="2">
    <source>
        <dbReference type="EMBL" id="CAF9935697.1"/>
    </source>
</evidence>